<dbReference type="Proteomes" id="UP000532247">
    <property type="component" value="Unassembled WGS sequence"/>
</dbReference>
<gene>
    <name evidence="1" type="ORF">F0254_07915</name>
</gene>
<name>A0A7Y4B148_VIBAL</name>
<comment type="caution">
    <text evidence="1">The sequence shown here is derived from an EMBL/GenBank/DDBJ whole genome shotgun (WGS) entry which is preliminary data.</text>
</comment>
<dbReference type="AlphaFoldDB" id="A0A7Y4B148"/>
<sequence>MPDIAIPIIKTLIFTFGKSHFPSSWQGFSYNPIHPIALSPDSTLVDVLGEVNFE</sequence>
<evidence type="ECO:0000313" key="2">
    <source>
        <dbReference type="Proteomes" id="UP000532247"/>
    </source>
</evidence>
<evidence type="ECO:0000313" key="1">
    <source>
        <dbReference type="EMBL" id="NOI08794.1"/>
    </source>
</evidence>
<organism evidence="1 2">
    <name type="scientific">Vibrio alginolyticus</name>
    <dbReference type="NCBI Taxonomy" id="663"/>
    <lineage>
        <taxon>Bacteria</taxon>
        <taxon>Pseudomonadati</taxon>
        <taxon>Pseudomonadota</taxon>
        <taxon>Gammaproteobacteria</taxon>
        <taxon>Vibrionales</taxon>
        <taxon>Vibrionaceae</taxon>
        <taxon>Vibrio</taxon>
    </lineage>
</organism>
<reference evidence="1 2" key="1">
    <citation type="submission" date="2019-09" db="EMBL/GenBank/DDBJ databases">
        <title>Draft genome sequencing and comparative genomics of hatchery-associated Vibrios.</title>
        <authorList>
            <person name="Kehlet-Delgado H."/>
            <person name="Mueller R.S."/>
        </authorList>
    </citation>
    <scope>NUCLEOTIDE SEQUENCE [LARGE SCALE GENOMIC DNA]</scope>
    <source>
        <strain evidence="1 2">081416A</strain>
    </source>
</reference>
<dbReference type="EMBL" id="VTYF01000003">
    <property type="protein sequence ID" value="NOI08794.1"/>
    <property type="molecule type" value="Genomic_DNA"/>
</dbReference>
<accession>A0A7Y4B148</accession>
<proteinExistence type="predicted"/>
<protein>
    <submittedName>
        <fullName evidence="1">Uncharacterized protein</fullName>
    </submittedName>
</protein>